<accession>A0A6P2DD81</accession>
<keyword evidence="3" id="KW-1185">Reference proteome</keyword>
<proteinExistence type="predicted"/>
<dbReference type="InterPro" id="IPR024422">
    <property type="entry name" value="Protein_unknown_function_OB"/>
</dbReference>
<protein>
    <submittedName>
        <fullName evidence="2">: tRNA_anti-like</fullName>
    </submittedName>
</protein>
<reference evidence="2 3" key="1">
    <citation type="submission" date="2019-05" db="EMBL/GenBank/DDBJ databases">
        <authorList>
            <consortium name="Science for Life Laboratories"/>
        </authorList>
    </citation>
    <scope>NUCLEOTIDE SEQUENCE [LARGE SCALE GENOMIC DNA]</scope>
    <source>
        <strain evidence="2">Soil9</strain>
    </source>
</reference>
<dbReference type="KEGG" id="gms:SOIL9_01330"/>
<dbReference type="AlphaFoldDB" id="A0A6P2DD81"/>
<organism evidence="2 3">
    <name type="scientific">Gemmata massiliana</name>
    <dbReference type="NCBI Taxonomy" id="1210884"/>
    <lineage>
        <taxon>Bacteria</taxon>
        <taxon>Pseudomonadati</taxon>
        <taxon>Planctomycetota</taxon>
        <taxon>Planctomycetia</taxon>
        <taxon>Gemmatales</taxon>
        <taxon>Gemmataceae</taxon>
        <taxon>Gemmata</taxon>
    </lineage>
</organism>
<dbReference type="RefSeq" id="WP_162671719.1">
    <property type="nucleotide sequence ID" value="NZ_LR593886.1"/>
</dbReference>
<evidence type="ECO:0000313" key="2">
    <source>
        <dbReference type="EMBL" id="VTR98861.1"/>
    </source>
</evidence>
<dbReference type="EMBL" id="LR593886">
    <property type="protein sequence ID" value="VTR98861.1"/>
    <property type="molecule type" value="Genomic_DNA"/>
</dbReference>
<dbReference type="Pfam" id="PF12869">
    <property type="entry name" value="tRNA_anti-like"/>
    <property type="match status" value="1"/>
</dbReference>
<evidence type="ECO:0000256" key="1">
    <source>
        <dbReference type="SAM" id="MobiDB-lite"/>
    </source>
</evidence>
<dbReference type="Proteomes" id="UP000464178">
    <property type="component" value="Chromosome"/>
</dbReference>
<dbReference type="PROSITE" id="PS51257">
    <property type="entry name" value="PROKAR_LIPOPROTEIN"/>
    <property type="match status" value="1"/>
</dbReference>
<gene>
    <name evidence="2" type="ORF">SOIL9_01330</name>
</gene>
<name>A0A6P2DD81_9BACT</name>
<feature type="region of interest" description="Disordered" evidence="1">
    <location>
        <begin position="19"/>
        <end position="47"/>
    </location>
</feature>
<sequence>MRAFLISCALLLGVGCEKQRPPTEQVTPPEDTPAPNPKGPDSAPTSRTPVAKVSAIDLFNEYGQNVLAADKKYKGKIVEVNGWGKIGRSDAGRYRYTLGFEVITFPGMTQSQLSRLPPREQKWFREGSYPPNVIAYLNSEGEAVAADYKTGDPIRAIGIVRGTKKADVWRDHVLELEDCTLQPIEKPPAKSEPTAKDNK</sequence>
<evidence type="ECO:0000313" key="3">
    <source>
        <dbReference type="Proteomes" id="UP000464178"/>
    </source>
</evidence>